<name>A0A5J4SIF4_9EUKA</name>
<dbReference type="InterPro" id="IPR014729">
    <property type="entry name" value="Rossmann-like_a/b/a_fold"/>
</dbReference>
<feature type="domain" description="Aminoacyl-tRNA synthetase class Ia" evidence="6">
    <location>
        <begin position="6"/>
        <end position="101"/>
    </location>
</feature>
<keyword evidence="5" id="KW-0030">Aminoacyl-tRNA synthetase</keyword>
<dbReference type="EMBL" id="SNRW01040217">
    <property type="protein sequence ID" value="KAA6345668.1"/>
    <property type="molecule type" value="Genomic_DNA"/>
</dbReference>
<evidence type="ECO:0000313" key="7">
    <source>
        <dbReference type="EMBL" id="KAA6345668.1"/>
    </source>
</evidence>
<dbReference type="GO" id="GO:0004822">
    <property type="term" value="F:isoleucine-tRNA ligase activity"/>
    <property type="evidence" value="ECO:0007669"/>
    <property type="project" value="InterPro"/>
</dbReference>
<comment type="caution">
    <text evidence="7">The sequence shown here is derived from an EMBL/GenBank/DDBJ whole genome shotgun (WGS) entry which is preliminary data.</text>
</comment>
<dbReference type="PANTHER" id="PTHR42780">
    <property type="entry name" value="SOLEUCYL-TRNA SYNTHETASE"/>
    <property type="match status" value="1"/>
</dbReference>
<evidence type="ECO:0000313" key="8">
    <source>
        <dbReference type="Proteomes" id="UP000324800"/>
    </source>
</evidence>
<evidence type="ECO:0000256" key="1">
    <source>
        <dbReference type="ARBA" id="ARBA00022598"/>
    </source>
</evidence>
<evidence type="ECO:0000256" key="5">
    <source>
        <dbReference type="ARBA" id="ARBA00023146"/>
    </source>
</evidence>
<gene>
    <name evidence="7" type="ORF">EZS28_052143</name>
</gene>
<keyword evidence="2" id="KW-0547">Nucleotide-binding</keyword>
<proteinExistence type="predicted"/>
<dbReference type="InterPro" id="IPR002300">
    <property type="entry name" value="aa-tRNA-synth_Ia"/>
</dbReference>
<dbReference type="GO" id="GO:0005524">
    <property type="term" value="F:ATP binding"/>
    <property type="evidence" value="ECO:0007669"/>
    <property type="project" value="UniProtKB-KW"/>
</dbReference>
<evidence type="ECO:0000256" key="3">
    <source>
        <dbReference type="ARBA" id="ARBA00022840"/>
    </source>
</evidence>
<dbReference type="AlphaFoldDB" id="A0A5J4SIF4"/>
<keyword evidence="3" id="KW-0067">ATP-binding</keyword>
<protein>
    <submittedName>
        <fullName evidence="7">Putative Isoleucine--tRNA ligase</fullName>
    </submittedName>
</protein>
<dbReference type="Pfam" id="PF00133">
    <property type="entry name" value="tRNA-synt_1"/>
    <property type="match status" value="1"/>
</dbReference>
<dbReference type="GO" id="GO:0006428">
    <property type="term" value="P:isoleucyl-tRNA aminoacylation"/>
    <property type="evidence" value="ECO:0007669"/>
    <property type="project" value="TreeGrafter"/>
</dbReference>
<dbReference type="PANTHER" id="PTHR42780:SF1">
    <property type="entry name" value="ISOLEUCINE--TRNA LIGASE, CYTOPLASMIC"/>
    <property type="match status" value="1"/>
</dbReference>
<evidence type="ECO:0000259" key="6">
    <source>
        <dbReference type="Pfam" id="PF00133"/>
    </source>
</evidence>
<keyword evidence="4" id="KW-0648">Protein biosynthesis</keyword>
<sequence length="206" mass="23853">MDLISVKFSIQNKDVFANSFPAEFIAEGIGQTHGWFYMLLVVPTTIFRIAPFKNLIVNGIVSSSYVQKKSKRLKNYTDHVVIFNRHGVYAIRLYLVSSLAVHAGDLPFKEEGVQEIICRVLIAYNNAMRLFEQQTFLFNWKIKDIESQSSSSSYTSGNDFQDFVRKYEDEKDQLDSVHYSLIPKEMPIIARNESVILEKKQRKRIN</sequence>
<dbReference type="SUPFAM" id="SSF52374">
    <property type="entry name" value="Nucleotidylyl transferase"/>
    <property type="match status" value="1"/>
</dbReference>
<dbReference type="Proteomes" id="UP000324800">
    <property type="component" value="Unassembled WGS sequence"/>
</dbReference>
<organism evidence="7 8">
    <name type="scientific">Streblomastix strix</name>
    <dbReference type="NCBI Taxonomy" id="222440"/>
    <lineage>
        <taxon>Eukaryota</taxon>
        <taxon>Metamonada</taxon>
        <taxon>Preaxostyla</taxon>
        <taxon>Oxymonadida</taxon>
        <taxon>Streblomastigidae</taxon>
        <taxon>Streblomastix</taxon>
    </lineage>
</organism>
<keyword evidence="1 7" id="KW-0436">Ligase</keyword>
<dbReference type="InterPro" id="IPR023586">
    <property type="entry name" value="Ile-tRNA-ligase_type2"/>
</dbReference>
<reference evidence="7 8" key="1">
    <citation type="submission" date="2019-03" db="EMBL/GenBank/DDBJ databases">
        <title>Single cell metagenomics reveals metabolic interactions within the superorganism composed of flagellate Streblomastix strix and complex community of Bacteroidetes bacteria on its surface.</title>
        <authorList>
            <person name="Treitli S.C."/>
            <person name="Kolisko M."/>
            <person name="Husnik F."/>
            <person name="Keeling P."/>
            <person name="Hampl V."/>
        </authorList>
    </citation>
    <scope>NUCLEOTIDE SEQUENCE [LARGE SCALE GENOMIC DNA]</scope>
    <source>
        <strain evidence="7">ST1C</strain>
    </source>
</reference>
<evidence type="ECO:0000256" key="2">
    <source>
        <dbReference type="ARBA" id="ARBA00022741"/>
    </source>
</evidence>
<dbReference type="Gene3D" id="3.40.50.620">
    <property type="entry name" value="HUPs"/>
    <property type="match status" value="1"/>
</dbReference>
<accession>A0A5J4SIF4</accession>
<evidence type="ECO:0000256" key="4">
    <source>
        <dbReference type="ARBA" id="ARBA00022917"/>
    </source>
</evidence>